<evidence type="ECO:0000313" key="2">
    <source>
        <dbReference type="EMBL" id="THF49444.1"/>
    </source>
</evidence>
<dbReference type="OrthoDB" id="9765926at2"/>
<dbReference type="Pfam" id="PF13585">
    <property type="entry name" value="CHU_C"/>
    <property type="match status" value="1"/>
</dbReference>
<dbReference type="RefSeq" id="WP_136403452.1">
    <property type="nucleotide sequence ID" value="NZ_SSNZ01000005.1"/>
</dbReference>
<comment type="caution">
    <text evidence="2">The sequence shown here is derived from an EMBL/GenBank/DDBJ whole genome shotgun (WGS) entry which is preliminary data.</text>
</comment>
<reference evidence="2 3" key="1">
    <citation type="submission" date="2019-04" db="EMBL/GenBank/DDBJ databases">
        <title>Flavobacterium sp. nov. isolated from construction timber.</title>
        <authorList>
            <person name="Lin S.-Y."/>
            <person name="Chang C.-T."/>
            <person name="Young C.-C."/>
        </authorList>
    </citation>
    <scope>NUCLEOTIDE SEQUENCE [LARGE SCALE GENOMIC DNA]</scope>
    <source>
        <strain evidence="2 3">CC-CTC003</strain>
    </source>
</reference>
<feature type="signal peptide" evidence="1">
    <location>
        <begin position="1"/>
        <end position="18"/>
    </location>
</feature>
<dbReference type="InterPro" id="IPR049804">
    <property type="entry name" value="Choice_anch_L"/>
</dbReference>
<sequence length="1350" mass="146865">MKRVVLLLLFFSSLTFYAQGIAIDTTSQTVPQLVSNILLQNSCFNETNFQFSSHRGIGQFTNTNPNFPIQEGIVIRNGIAKYTEGQYTGLNESSFLTNAGDPDLQNISNASGQTLPIRDVAYIQFDFTPLSSSFSFDFLFASNEYGEYQCGFNDIFAFLLTDLTTGVTTNLAVIPNTNIPISIKTIRDNQYNSGCTSSNPGLFGRYNVNNPSTSAINMRGQTTLLTASSTVTPNNPYRIKLAIGDYNDSNFDSAVFIAGKSFTTHTNLGSDTTICQGETIVLQSGLGPQFNHVWTFNHNIIPGATSSSLSVTQAGLYSVIATTTNGTCQMTDEIEITDLTIGTPQDIRVCNNGSTNYPFNLTQNNATVLGLNPADFDVLYYASLADANANNPIPASDINSYLSTGGQTIYIKVRKHNGNLICDNLTSFDLIVNNTITPGQALNMTKCSNRNGQLSFDLTVETPIVLNGQSLSDFSIQYFTSQNNADNNTNSIADPTAFIVNASQSPVTIWVRMTDVNNLNCYALTSFTITILPLPLVDVHPDVIECSSYVLPPITNGNYFSGSSGSGTPLFPGDTITQQGTYYIYNTAPGPLGCADQTTFVVTLIDQLSFPEIGCEQYIIRNAPAGNFYTGPGGTGTLLPVGTVLTTDQTIYFYAVVNGNVCQEKVYHIRILPLPVIDKPADVITCNSYILPSLAHGNYYSQPGGSGPQIQPGTNITTSQDIYVYAFDGECSNEHVFRVTIIDGPSFQPVTACGEYTLPAIEVGNYYTQPLGGGTPIPAGTVIHTSQTVYYYAPTTSSPNCTDFLNYQITILPKPLVDTPADRTECGQYILPPLTNGNYYTGTGGTGTQMSAGQILINTRTIYVYAVAANGCTNEHTFTVTIRPLPPIDSFTDIYTCTSFTLPPLNNGHYFTGPGGTGTQLSPGTEISTTQTLYIYNNWSDFPQCSNQTVFTVNAIGVEVSTFDDVKACDSYTLPNLTIGNYYTQPNGQGAVIPAGTVLTTSQTIYVYAISGNRINCTDEDDFLVTISTTPTLPNFNNVERCGSYTLPPLASGSYFSGSGGTGTAYQPGDSISNSQTVYVYLAASDNAACFSEKQFLVTIYPLLDLNIANGSICVDPITQNPLTTHTFTTGLSPALFTVEWYQNNQLIHTGPNYTATQVGQYTINTIKLTPESGNDCNYNPTTVTIEPSSIAVATLSVGEPFSDDSSITVNITGGYGHYEYQLDDGNPQSSNYFTNVSGGEHWVTITDTKNNCGNIRLRAFILKYPNFFTPNGDGYNDTWNIRDLRNQKDARIYIFDRYGKFLKQLRPDGPGWDGTYNGYPLPSTDYWFKVIFKDNGEEKEFKSHFSMKR</sequence>
<accession>A0A4S3ZUM1</accession>
<evidence type="ECO:0000313" key="3">
    <source>
        <dbReference type="Proteomes" id="UP000307507"/>
    </source>
</evidence>
<dbReference type="EMBL" id="SSNZ01000005">
    <property type="protein sequence ID" value="THF49444.1"/>
    <property type="molecule type" value="Genomic_DNA"/>
</dbReference>
<keyword evidence="1" id="KW-0732">Signal</keyword>
<dbReference type="NCBIfam" id="NF038133">
    <property type="entry name" value="choice_anch_L"/>
    <property type="match status" value="1"/>
</dbReference>
<dbReference type="NCBIfam" id="TIGR04131">
    <property type="entry name" value="Bac_Flav_CTERM"/>
    <property type="match status" value="1"/>
</dbReference>
<dbReference type="Proteomes" id="UP000307507">
    <property type="component" value="Unassembled WGS sequence"/>
</dbReference>
<organism evidence="2 3">
    <name type="scientific">Flavobacterium supellecticarium</name>
    <dbReference type="NCBI Taxonomy" id="2565924"/>
    <lineage>
        <taxon>Bacteria</taxon>
        <taxon>Pseudomonadati</taxon>
        <taxon>Bacteroidota</taxon>
        <taxon>Flavobacteriia</taxon>
        <taxon>Flavobacteriales</taxon>
        <taxon>Flavobacteriaceae</taxon>
        <taxon>Flavobacterium</taxon>
    </lineage>
</organism>
<keyword evidence="3" id="KW-1185">Reference proteome</keyword>
<gene>
    <name evidence="2" type="ORF">E6C50_11900</name>
</gene>
<protein>
    <submittedName>
        <fullName evidence="2">T9SS type B sorting domain-containing protein</fullName>
    </submittedName>
</protein>
<evidence type="ECO:0000256" key="1">
    <source>
        <dbReference type="SAM" id="SignalP"/>
    </source>
</evidence>
<feature type="chain" id="PRO_5020651553" evidence="1">
    <location>
        <begin position="19"/>
        <end position="1350"/>
    </location>
</feature>
<name>A0A4S3ZUM1_9FLAO</name>
<dbReference type="InterPro" id="IPR026341">
    <property type="entry name" value="T9SS_type_B"/>
</dbReference>
<proteinExistence type="predicted"/>